<name>A0A2I1DNY5_9PROT</name>
<gene>
    <name evidence="1" type="ORF">B1757_03670</name>
</gene>
<proteinExistence type="predicted"/>
<evidence type="ECO:0000313" key="1">
    <source>
        <dbReference type="EMBL" id="PKY11588.1"/>
    </source>
</evidence>
<sequence length="271" mass="30653">MSELTHPQTCKSWYADHYKKGLAMIKKPLYEHAQELFLSWIQVEAKEIPELLIDLRLQKKRLTLFREQSALTHQILLGKMTASAILIKAAESRMLIGQIGEKVLCVYYGPDQSLGFLSTIRLLDATGMHIDYPQQVWIRNARKNERFGLTVNMTAFWTNAQKNEPIYGQVMDISYGGFLGGMHMAAYDDGSLDLRLHEQGDIILLKSDHTRWRGLAELRRSALITQDPENSDSVSVPGKGFALLGFAFIFTDAEHAQSLAHFLEGSIEAIQ</sequence>
<dbReference type="AlphaFoldDB" id="A0A2I1DNY5"/>
<dbReference type="Proteomes" id="UP000234329">
    <property type="component" value="Unassembled WGS sequence"/>
</dbReference>
<accession>A0A2I1DNY5</accession>
<evidence type="ECO:0008006" key="3">
    <source>
        <dbReference type="Google" id="ProtNLM"/>
    </source>
</evidence>
<evidence type="ECO:0000313" key="2">
    <source>
        <dbReference type="Proteomes" id="UP000234329"/>
    </source>
</evidence>
<protein>
    <recommendedName>
        <fullName evidence="3">PilZ domain-containing protein</fullName>
    </recommendedName>
</protein>
<reference evidence="1 2" key="1">
    <citation type="submission" date="2017-03" db="EMBL/GenBank/DDBJ databases">
        <title>Draft genime sequence of the acidophilic sulfur-oxidizing bacterium Acidithiobacillus sp. SH, isolated from seawater.</title>
        <authorList>
            <person name="Sharmin S."/>
            <person name="Tokuhisa M."/>
            <person name="Kanao T."/>
            <person name="Kamimura K."/>
        </authorList>
    </citation>
    <scope>NUCLEOTIDE SEQUENCE [LARGE SCALE GENOMIC DNA]</scope>
    <source>
        <strain evidence="1 2">SH</strain>
    </source>
</reference>
<keyword evidence="2" id="KW-1185">Reference proteome</keyword>
<dbReference type="InParanoid" id="A0A2I1DNY5"/>
<dbReference type="EMBL" id="MXAV01000010">
    <property type="protein sequence ID" value="PKY11588.1"/>
    <property type="molecule type" value="Genomic_DNA"/>
</dbReference>
<organism evidence="1 2">
    <name type="scientific">Acidithiobacillus marinus</name>
    <dbReference type="NCBI Taxonomy" id="187490"/>
    <lineage>
        <taxon>Bacteria</taxon>
        <taxon>Pseudomonadati</taxon>
        <taxon>Pseudomonadota</taxon>
        <taxon>Acidithiobacillia</taxon>
        <taxon>Acidithiobacillales</taxon>
        <taxon>Acidithiobacillaceae</taxon>
        <taxon>Acidithiobacillus</taxon>
    </lineage>
</organism>
<comment type="caution">
    <text evidence="1">The sequence shown here is derived from an EMBL/GenBank/DDBJ whole genome shotgun (WGS) entry which is preliminary data.</text>
</comment>